<organism evidence="2">
    <name type="scientific">marine sediment metagenome</name>
    <dbReference type="NCBI Taxonomy" id="412755"/>
    <lineage>
        <taxon>unclassified sequences</taxon>
        <taxon>metagenomes</taxon>
        <taxon>ecological metagenomes</taxon>
    </lineage>
</organism>
<accession>A0A0F9LH15</accession>
<gene>
    <name evidence="2" type="ORF">LCGC14_1200480</name>
</gene>
<feature type="transmembrane region" description="Helical" evidence="1">
    <location>
        <begin position="6"/>
        <end position="25"/>
    </location>
</feature>
<comment type="caution">
    <text evidence="2">The sequence shown here is derived from an EMBL/GenBank/DDBJ whole genome shotgun (WGS) entry which is preliminary data.</text>
</comment>
<sequence>MTRQIAIAAVVAAVLLVALLGVLVWNSEHHDHTAYTSELSPAVAVPGTGSGWPSIAGTAVPYGLACQEDETVFWVGVDALGCVHADAVVEVLGK</sequence>
<dbReference type="AlphaFoldDB" id="A0A0F9LH15"/>
<dbReference type="EMBL" id="LAZR01006166">
    <property type="protein sequence ID" value="KKM94229.1"/>
    <property type="molecule type" value="Genomic_DNA"/>
</dbReference>
<keyword evidence="1" id="KW-0472">Membrane</keyword>
<protein>
    <submittedName>
        <fullName evidence="2">Uncharacterized protein</fullName>
    </submittedName>
</protein>
<keyword evidence="1" id="KW-0812">Transmembrane</keyword>
<proteinExistence type="predicted"/>
<evidence type="ECO:0000313" key="2">
    <source>
        <dbReference type="EMBL" id="KKM94229.1"/>
    </source>
</evidence>
<evidence type="ECO:0000256" key="1">
    <source>
        <dbReference type="SAM" id="Phobius"/>
    </source>
</evidence>
<name>A0A0F9LH15_9ZZZZ</name>
<reference evidence="2" key="1">
    <citation type="journal article" date="2015" name="Nature">
        <title>Complex archaea that bridge the gap between prokaryotes and eukaryotes.</title>
        <authorList>
            <person name="Spang A."/>
            <person name="Saw J.H."/>
            <person name="Jorgensen S.L."/>
            <person name="Zaremba-Niedzwiedzka K."/>
            <person name="Martijn J."/>
            <person name="Lind A.E."/>
            <person name="van Eijk R."/>
            <person name="Schleper C."/>
            <person name="Guy L."/>
            <person name="Ettema T.J."/>
        </authorList>
    </citation>
    <scope>NUCLEOTIDE SEQUENCE</scope>
</reference>
<keyword evidence="1" id="KW-1133">Transmembrane helix</keyword>